<dbReference type="InParanoid" id="E9I7E3"/>
<dbReference type="Proteomes" id="UP000000305">
    <property type="component" value="Unassembled WGS sequence"/>
</dbReference>
<dbReference type="PROSITE" id="PS50846">
    <property type="entry name" value="HMA_2"/>
    <property type="match status" value="1"/>
</dbReference>
<gene>
    <name evidence="4" type="ORF">DAPPUDRAFT_345430</name>
</gene>
<name>E9I7E3_DAPPU</name>
<keyword evidence="2" id="KW-0406">Ion transport</keyword>
<dbReference type="HOGENOM" id="CLU_134973_5_2_1"/>
<dbReference type="Pfam" id="PF00403">
    <property type="entry name" value="HMA"/>
    <property type="match status" value="1"/>
</dbReference>
<dbReference type="SUPFAM" id="SSF55008">
    <property type="entry name" value="HMA, heavy metal-associated domain"/>
    <property type="match status" value="1"/>
</dbReference>
<keyword evidence="2" id="KW-0187">Copper transport</keyword>
<sequence>MTLALMALKLKVPNIACEDCAAKISNSIHVMEPDAKVDVDVSDKTVTVESAASEESIKQIIVAAGYQIEGY</sequence>
<evidence type="ECO:0000256" key="2">
    <source>
        <dbReference type="ARBA" id="ARBA00022796"/>
    </source>
</evidence>
<dbReference type="InterPro" id="IPR006121">
    <property type="entry name" value="HMA_dom"/>
</dbReference>
<dbReference type="Gene3D" id="3.30.70.100">
    <property type="match status" value="1"/>
</dbReference>
<dbReference type="GO" id="GO:0046872">
    <property type="term" value="F:metal ion binding"/>
    <property type="evidence" value="ECO:0007669"/>
    <property type="project" value="UniProtKB-KW"/>
</dbReference>
<organism evidence="4 5">
    <name type="scientific">Daphnia pulex</name>
    <name type="common">Water flea</name>
    <dbReference type="NCBI Taxonomy" id="6669"/>
    <lineage>
        <taxon>Eukaryota</taxon>
        <taxon>Metazoa</taxon>
        <taxon>Ecdysozoa</taxon>
        <taxon>Arthropoda</taxon>
        <taxon>Crustacea</taxon>
        <taxon>Branchiopoda</taxon>
        <taxon>Diplostraca</taxon>
        <taxon>Cladocera</taxon>
        <taxon>Anomopoda</taxon>
        <taxon>Daphniidae</taxon>
        <taxon>Daphnia</taxon>
    </lineage>
</organism>
<dbReference type="InterPro" id="IPR017969">
    <property type="entry name" value="Heavy-metal-associated_CS"/>
</dbReference>
<keyword evidence="2" id="KW-0186">Copper</keyword>
<evidence type="ECO:0000256" key="1">
    <source>
        <dbReference type="ARBA" id="ARBA00022723"/>
    </source>
</evidence>
<protein>
    <recommendedName>
        <fullName evidence="3">HMA domain-containing protein</fullName>
    </recommendedName>
</protein>
<dbReference type="InterPro" id="IPR036163">
    <property type="entry name" value="HMA_dom_sf"/>
</dbReference>
<evidence type="ECO:0000259" key="3">
    <source>
        <dbReference type="PROSITE" id="PS50846"/>
    </source>
</evidence>
<dbReference type="CDD" id="cd00371">
    <property type="entry name" value="HMA"/>
    <property type="match status" value="1"/>
</dbReference>
<feature type="domain" description="HMA" evidence="3">
    <location>
        <begin position="6"/>
        <end position="69"/>
    </location>
</feature>
<dbReference type="AlphaFoldDB" id="E9I7E3"/>
<evidence type="ECO:0000313" key="5">
    <source>
        <dbReference type="Proteomes" id="UP000000305"/>
    </source>
</evidence>
<dbReference type="EMBL" id="GL737159">
    <property type="protein sequence ID" value="EFX60087.1"/>
    <property type="molecule type" value="Genomic_DNA"/>
</dbReference>
<accession>E9I7E3</accession>
<keyword evidence="5" id="KW-1185">Reference proteome</keyword>
<dbReference type="KEGG" id="dpx:DAPPUDRAFT_345430"/>
<dbReference type="PROSITE" id="PS01047">
    <property type="entry name" value="HMA_1"/>
    <property type="match status" value="1"/>
</dbReference>
<keyword evidence="2" id="KW-0813">Transport</keyword>
<reference evidence="4 5" key="1">
    <citation type="journal article" date="2011" name="Science">
        <title>The ecoresponsive genome of Daphnia pulex.</title>
        <authorList>
            <person name="Colbourne J.K."/>
            <person name="Pfrender M.E."/>
            <person name="Gilbert D."/>
            <person name="Thomas W.K."/>
            <person name="Tucker A."/>
            <person name="Oakley T.H."/>
            <person name="Tokishita S."/>
            <person name="Aerts A."/>
            <person name="Arnold G.J."/>
            <person name="Basu M.K."/>
            <person name="Bauer D.J."/>
            <person name="Caceres C.E."/>
            <person name="Carmel L."/>
            <person name="Casola C."/>
            <person name="Choi J.H."/>
            <person name="Detter J.C."/>
            <person name="Dong Q."/>
            <person name="Dusheyko S."/>
            <person name="Eads B.D."/>
            <person name="Frohlich T."/>
            <person name="Geiler-Samerotte K.A."/>
            <person name="Gerlach D."/>
            <person name="Hatcher P."/>
            <person name="Jogdeo S."/>
            <person name="Krijgsveld J."/>
            <person name="Kriventseva E.V."/>
            <person name="Kultz D."/>
            <person name="Laforsch C."/>
            <person name="Lindquist E."/>
            <person name="Lopez J."/>
            <person name="Manak J.R."/>
            <person name="Muller J."/>
            <person name="Pangilinan J."/>
            <person name="Patwardhan R.P."/>
            <person name="Pitluck S."/>
            <person name="Pritham E.J."/>
            <person name="Rechtsteiner A."/>
            <person name="Rho M."/>
            <person name="Rogozin I.B."/>
            <person name="Sakarya O."/>
            <person name="Salamov A."/>
            <person name="Schaack S."/>
            <person name="Shapiro H."/>
            <person name="Shiga Y."/>
            <person name="Skalitzky C."/>
            <person name="Smith Z."/>
            <person name="Souvorov A."/>
            <person name="Sung W."/>
            <person name="Tang Z."/>
            <person name="Tsuchiya D."/>
            <person name="Tu H."/>
            <person name="Vos H."/>
            <person name="Wang M."/>
            <person name="Wolf Y.I."/>
            <person name="Yamagata H."/>
            <person name="Yamada T."/>
            <person name="Ye Y."/>
            <person name="Shaw J.R."/>
            <person name="Andrews J."/>
            <person name="Crease T.J."/>
            <person name="Tang H."/>
            <person name="Lucas S.M."/>
            <person name="Robertson H.M."/>
            <person name="Bork P."/>
            <person name="Koonin E.V."/>
            <person name="Zdobnov E.M."/>
            <person name="Grigoriev I.V."/>
            <person name="Lynch M."/>
            <person name="Boore J.L."/>
        </authorList>
    </citation>
    <scope>NUCLEOTIDE SEQUENCE [LARGE SCALE GENOMIC DNA]</scope>
</reference>
<dbReference type="GO" id="GO:0006825">
    <property type="term" value="P:copper ion transport"/>
    <property type="evidence" value="ECO:0007669"/>
    <property type="project" value="UniProtKB-KW"/>
</dbReference>
<evidence type="ECO:0000313" key="4">
    <source>
        <dbReference type="EMBL" id="EFX60087.1"/>
    </source>
</evidence>
<keyword evidence="1" id="KW-0479">Metal-binding</keyword>
<proteinExistence type="predicted"/>